<dbReference type="SFLD" id="SFLDG01067">
    <property type="entry name" value="SPASM/twitch_domain_containing"/>
    <property type="match status" value="1"/>
</dbReference>
<evidence type="ECO:0000256" key="10">
    <source>
        <dbReference type="ARBA" id="ARBA00023239"/>
    </source>
</evidence>
<dbReference type="PANTHER" id="PTHR22960">
    <property type="entry name" value="MOLYBDOPTERIN COFACTOR SYNTHESIS PROTEIN A"/>
    <property type="match status" value="1"/>
</dbReference>
<keyword evidence="9 12" id="KW-0501">Molybdenum cofactor biosynthesis</keyword>
<dbReference type="SMART" id="SM00729">
    <property type="entry name" value="Elp3"/>
    <property type="match status" value="1"/>
</dbReference>
<dbReference type="GO" id="GO:0006777">
    <property type="term" value="P:Mo-molybdopterin cofactor biosynthetic process"/>
    <property type="evidence" value="ECO:0007669"/>
    <property type="project" value="UniProtKB-UniRule"/>
</dbReference>
<dbReference type="Pfam" id="PF04055">
    <property type="entry name" value="Radical_SAM"/>
    <property type="match status" value="1"/>
</dbReference>
<feature type="binding site" evidence="12">
    <location>
        <position position="142"/>
    </location>
    <ligand>
        <name>S-adenosyl-L-methionine</name>
        <dbReference type="ChEBI" id="CHEBI:59789"/>
    </ligand>
</feature>
<feature type="binding site" evidence="12">
    <location>
        <position position="294"/>
    </location>
    <ligand>
        <name>[4Fe-4S] cluster</name>
        <dbReference type="ChEBI" id="CHEBI:49883"/>
        <label>2</label>
        <note>4Fe-4S-substrate</note>
    </ligand>
</feature>
<dbReference type="CDD" id="cd21117">
    <property type="entry name" value="Twitch_MoaA"/>
    <property type="match status" value="1"/>
</dbReference>
<name>A0A4R1F306_9GAMM</name>
<dbReference type="GO" id="GO:0051539">
    <property type="term" value="F:4 iron, 4 sulfur cluster binding"/>
    <property type="evidence" value="ECO:0007669"/>
    <property type="project" value="UniProtKB-UniRule"/>
</dbReference>
<reference evidence="15 16" key="1">
    <citation type="submission" date="2019-03" db="EMBL/GenBank/DDBJ databases">
        <title>Genomic Encyclopedia of Type Strains, Phase IV (KMG-IV): sequencing the most valuable type-strain genomes for metagenomic binning, comparative biology and taxonomic classification.</title>
        <authorList>
            <person name="Goeker M."/>
        </authorList>
    </citation>
    <scope>NUCLEOTIDE SEQUENCE [LARGE SCALE GENOMIC DNA]</scope>
    <source>
        <strain evidence="15 16">DSM 24830</strain>
    </source>
</reference>
<dbReference type="EMBL" id="SMFQ01000003">
    <property type="protein sequence ID" value="TCJ87860.1"/>
    <property type="molecule type" value="Genomic_DNA"/>
</dbReference>
<feature type="binding site" evidence="12">
    <location>
        <position position="38"/>
    </location>
    <ligand>
        <name>GTP</name>
        <dbReference type="ChEBI" id="CHEBI:37565"/>
    </ligand>
</feature>
<keyword evidence="7 12" id="KW-0411">Iron-sulfur</keyword>
<feature type="domain" description="Radical SAM core" evidence="14">
    <location>
        <begin position="29"/>
        <end position="253"/>
    </location>
</feature>
<comment type="similarity">
    <text evidence="12">Belongs to the radical SAM superfamily. MoaA family.</text>
</comment>
<keyword evidence="4 12" id="KW-0479">Metal-binding</keyword>
<keyword evidence="2 12" id="KW-0004">4Fe-4S</keyword>
<dbReference type="PANTHER" id="PTHR22960:SF0">
    <property type="entry name" value="MOLYBDENUM COFACTOR BIOSYNTHESIS PROTEIN 1"/>
    <property type="match status" value="1"/>
</dbReference>
<feature type="binding site" evidence="12">
    <location>
        <position position="277"/>
    </location>
    <ligand>
        <name>[4Fe-4S] cluster</name>
        <dbReference type="ChEBI" id="CHEBI:49883"/>
        <label>2</label>
        <note>4Fe-4S-substrate</note>
    </ligand>
</feature>
<keyword evidence="8 12" id="KW-0342">GTP-binding</keyword>
<dbReference type="PROSITE" id="PS01305">
    <property type="entry name" value="MOAA_NIFB_PQQE"/>
    <property type="match status" value="1"/>
</dbReference>
<dbReference type="InterPro" id="IPR058240">
    <property type="entry name" value="rSAM_sf"/>
</dbReference>
<evidence type="ECO:0000256" key="2">
    <source>
        <dbReference type="ARBA" id="ARBA00022485"/>
    </source>
</evidence>
<comment type="pathway">
    <text evidence="12">Cofactor biosynthesis; molybdopterin biosynthesis.</text>
</comment>
<evidence type="ECO:0000313" key="15">
    <source>
        <dbReference type="EMBL" id="TCJ87860.1"/>
    </source>
</evidence>
<dbReference type="NCBIfam" id="TIGR02666">
    <property type="entry name" value="moaA"/>
    <property type="match status" value="1"/>
</dbReference>
<evidence type="ECO:0000256" key="9">
    <source>
        <dbReference type="ARBA" id="ARBA00023150"/>
    </source>
</evidence>
<comment type="catalytic activity">
    <reaction evidence="11 12">
        <text>GTP + AH2 + S-adenosyl-L-methionine = (8S)-3',8-cyclo-7,8-dihydroguanosine 5'-triphosphate + 5'-deoxyadenosine + L-methionine + A + H(+)</text>
        <dbReference type="Rhea" id="RHEA:49576"/>
        <dbReference type="ChEBI" id="CHEBI:13193"/>
        <dbReference type="ChEBI" id="CHEBI:15378"/>
        <dbReference type="ChEBI" id="CHEBI:17319"/>
        <dbReference type="ChEBI" id="CHEBI:17499"/>
        <dbReference type="ChEBI" id="CHEBI:37565"/>
        <dbReference type="ChEBI" id="CHEBI:57844"/>
        <dbReference type="ChEBI" id="CHEBI:59789"/>
        <dbReference type="ChEBI" id="CHEBI:131766"/>
        <dbReference type="EC" id="4.1.99.22"/>
    </reaction>
</comment>
<dbReference type="GO" id="GO:0046872">
    <property type="term" value="F:metal ion binding"/>
    <property type="evidence" value="ECO:0007669"/>
    <property type="project" value="UniProtKB-KW"/>
</dbReference>
<feature type="binding site" evidence="12">
    <location>
        <position position="51"/>
    </location>
    <ligand>
        <name>S-adenosyl-L-methionine</name>
        <dbReference type="ChEBI" id="CHEBI:59789"/>
    </ligand>
</feature>
<dbReference type="UniPathway" id="UPA00344"/>
<feature type="region of interest" description="Disordered" evidence="13">
    <location>
        <begin position="1"/>
        <end position="24"/>
    </location>
</feature>
<comment type="cofactor">
    <cofactor evidence="12">
        <name>[4Fe-4S] cluster</name>
        <dbReference type="ChEBI" id="CHEBI:49883"/>
    </cofactor>
    <text evidence="12">Binds 2 [4Fe-4S] clusters. Binds 1 [4Fe-4S] cluster coordinated with 3 cysteines and an exchangeable S-adenosyl-L-methionine and 1 [4Fe-4S] cluster coordinated with 3 cysteines and the GTP-derived substrate.</text>
</comment>
<feature type="binding site" evidence="12">
    <location>
        <position position="91"/>
    </location>
    <ligand>
        <name>S-adenosyl-L-methionine</name>
        <dbReference type="ChEBI" id="CHEBI:59789"/>
    </ligand>
</feature>
<dbReference type="GO" id="GO:1904047">
    <property type="term" value="F:S-adenosyl-L-methionine binding"/>
    <property type="evidence" value="ECO:0007669"/>
    <property type="project" value="UniProtKB-UniRule"/>
</dbReference>
<evidence type="ECO:0000256" key="6">
    <source>
        <dbReference type="ARBA" id="ARBA00023004"/>
    </source>
</evidence>
<evidence type="ECO:0000256" key="5">
    <source>
        <dbReference type="ARBA" id="ARBA00022741"/>
    </source>
</evidence>
<dbReference type="InterPro" id="IPR007197">
    <property type="entry name" value="rSAM"/>
</dbReference>
<feature type="binding site" evidence="12">
    <location>
        <position position="87"/>
    </location>
    <ligand>
        <name>GTP</name>
        <dbReference type="ChEBI" id="CHEBI:37565"/>
    </ligand>
</feature>
<comment type="function">
    <text evidence="12">Catalyzes the cyclization of GTP to (8S)-3',8-cyclo-7,8-dihydroguanosine 5'-triphosphate.</text>
</comment>
<evidence type="ECO:0000256" key="8">
    <source>
        <dbReference type="ARBA" id="ARBA00023134"/>
    </source>
</evidence>
<dbReference type="NCBIfam" id="NF001199">
    <property type="entry name" value="PRK00164.2-1"/>
    <property type="match status" value="1"/>
</dbReference>
<feature type="binding site" evidence="12">
    <location>
        <position position="213"/>
    </location>
    <ligand>
        <name>S-adenosyl-L-methionine</name>
        <dbReference type="ChEBI" id="CHEBI:59789"/>
    </ligand>
</feature>
<keyword evidence="10 12" id="KW-0456">Lyase</keyword>
<evidence type="ECO:0000256" key="7">
    <source>
        <dbReference type="ARBA" id="ARBA00023014"/>
    </source>
</evidence>
<evidence type="ECO:0000256" key="13">
    <source>
        <dbReference type="SAM" id="MobiDB-lite"/>
    </source>
</evidence>
<sequence length="351" mass="39521">MTDNSKQNATESQQVTQNNTDTKPQLVDRFGRQVTYVRLSVTDRCDLRCVYCMSEDMTFVPREQLLTLEEMSRIGKAFVELGVNKIRISGGEPLTRRNILTVFESLGELDGLKDLTITTNATLLEKYAQPLKDAGVTRINVSLDTLNEARFKKITRIGKLEKTMSGIDAALKVGFQKVKLNSVIMKDYNDDEINALVEFVRERGMDISFIEEMPLGEIGDHDRAETYFSSDKILSKLQESYELTATDETTGGPAKYFRFNDSDSRVGFISPHSHNFCDDCNRVRVTAEGMLLLCLGQEHSMDLRKIVRANPNDDEALRSAIIDSMQLKPKGHDFNLNGQPIIMRHMSATGG</sequence>
<evidence type="ECO:0000256" key="1">
    <source>
        <dbReference type="ARBA" id="ARBA00012167"/>
    </source>
</evidence>
<evidence type="ECO:0000256" key="3">
    <source>
        <dbReference type="ARBA" id="ARBA00022691"/>
    </source>
</evidence>
<evidence type="ECO:0000313" key="16">
    <source>
        <dbReference type="Proteomes" id="UP000294887"/>
    </source>
</evidence>
<dbReference type="InterPro" id="IPR013785">
    <property type="entry name" value="Aldolase_TIM"/>
</dbReference>
<feature type="binding site" evidence="12">
    <location>
        <position position="118"/>
    </location>
    <ligand>
        <name>GTP</name>
        <dbReference type="ChEBI" id="CHEBI:37565"/>
    </ligand>
</feature>
<keyword evidence="3 12" id="KW-0949">S-adenosyl-L-methionine</keyword>
<comment type="subunit">
    <text evidence="12">Monomer and homodimer.</text>
</comment>
<dbReference type="InterPro" id="IPR050105">
    <property type="entry name" value="MoCo_biosynth_MoaA/MoaC"/>
</dbReference>
<dbReference type="EC" id="4.1.99.22" evidence="1 12"/>
<feature type="binding site" evidence="12">
    <location>
        <position position="45"/>
    </location>
    <ligand>
        <name>[4Fe-4S] cluster</name>
        <dbReference type="ChEBI" id="CHEBI:49883"/>
        <label>1</label>
        <note>4Fe-4S-S-AdoMet</note>
    </ligand>
</feature>
<keyword evidence="16" id="KW-1185">Reference proteome</keyword>
<dbReference type="GO" id="GO:0005525">
    <property type="term" value="F:GTP binding"/>
    <property type="evidence" value="ECO:0007669"/>
    <property type="project" value="UniProtKB-UniRule"/>
</dbReference>
<comment type="caution">
    <text evidence="15">The sequence shown here is derived from an EMBL/GenBank/DDBJ whole genome shotgun (WGS) entry which is preliminary data.</text>
</comment>
<dbReference type="HAMAP" id="MF_01225_B">
    <property type="entry name" value="MoaA_B"/>
    <property type="match status" value="1"/>
</dbReference>
<feature type="binding site" evidence="12">
    <location>
        <position position="280"/>
    </location>
    <ligand>
        <name>[4Fe-4S] cluster</name>
        <dbReference type="ChEBI" id="CHEBI:49883"/>
        <label>2</label>
        <note>4Fe-4S-substrate</note>
    </ligand>
</feature>
<dbReference type="SFLD" id="SFLDS00029">
    <property type="entry name" value="Radical_SAM"/>
    <property type="match status" value="1"/>
</dbReference>
<dbReference type="Pfam" id="PF06463">
    <property type="entry name" value="Mob_synth_C"/>
    <property type="match status" value="1"/>
</dbReference>
<dbReference type="InterPro" id="IPR000385">
    <property type="entry name" value="MoaA_NifB_PqqE_Fe-S-bd_CS"/>
</dbReference>
<dbReference type="RefSeq" id="WP_131906103.1">
    <property type="nucleotide sequence ID" value="NZ_BAAAFU010000004.1"/>
</dbReference>
<feature type="binding site" evidence="12">
    <location>
        <begin position="282"/>
        <end position="284"/>
    </location>
    <ligand>
        <name>GTP</name>
        <dbReference type="ChEBI" id="CHEBI:37565"/>
    </ligand>
</feature>
<dbReference type="OrthoDB" id="9763993at2"/>
<dbReference type="GO" id="GO:0061799">
    <property type="term" value="F:cyclic pyranopterin monophosphate synthase activity"/>
    <property type="evidence" value="ECO:0007669"/>
    <property type="project" value="TreeGrafter"/>
</dbReference>
<feature type="binding site" evidence="12">
    <location>
        <position position="52"/>
    </location>
    <ligand>
        <name>[4Fe-4S] cluster</name>
        <dbReference type="ChEBI" id="CHEBI:49883"/>
        <label>1</label>
        <note>4Fe-4S-S-AdoMet</note>
    </ligand>
</feature>
<gene>
    <name evidence="12" type="primary">moaA</name>
    <name evidence="15" type="ORF">EV695_2376</name>
</gene>
<feature type="binding site" evidence="12">
    <location>
        <position position="49"/>
    </location>
    <ligand>
        <name>[4Fe-4S] cluster</name>
        <dbReference type="ChEBI" id="CHEBI:49883"/>
        <label>1</label>
        <note>4Fe-4S-S-AdoMet</note>
    </ligand>
</feature>
<dbReference type="SUPFAM" id="SSF102114">
    <property type="entry name" value="Radical SAM enzymes"/>
    <property type="match status" value="1"/>
</dbReference>
<keyword evidence="6 12" id="KW-0408">Iron</keyword>
<evidence type="ECO:0000256" key="12">
    <source>
        <dbReference type="HAMAP-Rule" id="MF_01225"/>
    </source>
</evidence>
<dbReference type="SFLD" id="SFLDG01383">
    <property type="entry name" value="cyclic_pyranopterin_phosphate"/>
    <property type="match status" value="1"/>
</dbReference>
<organism evidence="15 16">
    <name type="scientific">Cocleimonas flava</name>
    <dbReference type="NCBI Taxonomy" id="634765"/>
    <lineage>
        <taxon>Bacteria</taxon>
        <taxon>Pseudomonadati</taxon>
        <taxon>Pseudomonadota</taxon>
        <taxon>Gammaproteobacteria</taxon>
        <taxon>Thiotrichales</taxon>
        <taxon>Thiotrichaceae</taxon>
        <taxon>Cocleimonas</taxon>
    </lineage>
</organism>
<dbReference type="Proteomes" id="UP000294887">
    <property type="component" value="Unassembled WGS sequence"/>
</dbReference>
<dbReference type="InterPro" id="IPR010505">
    <property type="entry name" value="MoaA_twitch"/>
</dbReference>
<dbReference type="Gene3D" id="3.20.20.70">
    <property type="entry name" value="Aldolase class I"/>
    <property type="match status" value="1"/>
</dbReference>
<dbReference type="InterPro" id="IPR006638">
    <property type="entry name" value="Elp3/MiaA/NifB-like_rSAM"/>
</dbReference>
<evidence type="ECO:0000256" key="11">
    <source>
        <dbReference type="ARBA" id="ARBA00048697"/>
    </source>
</evidence>
<dbReference type="CDD" id="cd01335">
    <property type="entry name" value="Radical_SAM"/>
    <property type="match status" value="1"/>
</dbReference>
<proteinExistence type="inferred from homology"/>
<dbReference type="InterPro" id="IPR013483">
    <property type="entry name" value="MoaA"/>
</dbReference>
<dbReference type="InterPro" id="IPR040064">
    <property type="entry name" value="MoaA-like"/>
</dbReference>
<dbReference type="SFLD" id="SFLDG01386">
    <property type="entry name" value="main_SPASM_domain-containing"/>
    <property type="match status" value="1"/>
</dbReference>
<protein>
    <recommendedName>
        <fullName evidence="1 12">GTP 3',8-cyclase</fullName>
        <ecNumber evidence="1 12">4.1.99.22</ecNumber>
    </recommendedName>
    <alternativeName>
        <fullName evidence="12">Molybdenum cofactor biosynthesis protein A</fullName>
    </alternativeName>
</protein>
<keyword evidence="5 12" id="KW-0547">Nucleotide-binding</keyword>
<feature type="compositionally biased region" description="Polar residues" evidence="13">
    <location>
        <begin position="1"/>
        <end position="23"/>
    </location>
</feature>
<feature type="binding site" evidence="12">
    <location>
        <position position="179"/>
    </location>
    <ligand>
        <name>GTP</name>
        <dbReference type="ChEBI" id="CHEBI:37565"/>
    </ligand>
</feature>
<evidence type="ECO:0000259" key="14">
    <source>
        <dbReference type="PROSITE" id="PS51918"/>
    </source>
</evidence>
<dbReference type="GO" id="GO:0061798">
    <property type="term" value="F:GTP 3',8'-cyclase activity"/>
    <property type="evidence" value="ECO:0007669"/>
    <property type="project" value="UniProtKB-UniRule"/>
</dbReference>
<evidence type="ECO:0000256" key="4">
    <source>
        <dbReference type="ARBA" id="ARBA00022723"/>
    </source>
</evidence>
<accession>A0A4R1F306</accession>
<dbReference type="AlphaFoldDB" id="A0A4R1F306"/>
<dbReference type="PROSITE" id="PS51918">
    <property type="entry name" value="RADICAL_SAM"/>
    <property type="match status" value="1"/>
</dbReference>